<evidence type="ECO:0008006" key="3">
    <source>
        <dbReference type="Google" id="ProtNLM"/>
    </source>
</evidence>
<gene>
    <name evidence="1" type="ORF">GGR16_003253</name>
</gene>
<evidence type="ECO:0000313" key="1">
    <source>
        <dbReference type="EMBL" id="MBB4018219.1"/>
    </source>
</evidence>
<dbReference type="Proteomes" id="UP000577362">
    <property type="component" value="Unassembled WGS sequence"/>
</dbReference>
<protein>
    <recommendedName>
        <fullName evidence="3">ArsR family transcriptional regulator</fullName>
    </recommendedName>
</protein>
<organism evidence="1 2">
    <name type="scientific">Chelatococcus caeni</name>
    <dbReference type="NCBI Taxonomy" id="1348468"/>
    <lineage>
        <taxon>Bacteria</taxon>
        <taxon>Pseudomonadati</taxon>
        <taxon>Pseudomonadota</taxon>
        <taxon>Alphaproteobacteria</taxon>
        <taxon>Hyphomicrobiales</taxon>
        <taxon>Chelatococcaceae</taxon>
        <taxon>Chelatococcus</taxon>
    </lineage>
</organism>
<keyword evidence="2" id="KW-1185">Reference proteome</keyword>
<name>A0A840C415_9HYPH</name>
<reference evidence="1 2" key="1">
    <citation type="submission" date="2020-08" db="EMBL/GenBank/DDBJ databases">
        <title>Genomic Encyclopedia of Type Strains, Phase IV (KMG-IV): sequencing the most valuable type-strain genomes for metagenomic binning, comparative biology and taxonomic classification.</title>
        <authorList>
            <person name="Goeker M."/>
        </authorList>
    </citation>
    <scope>NUCLEOTIDE SEQUENCE [LARGE SCALE GENOMIC DNA]</scope>
    <source>
        <strain evidence="1 2">DSM 103737</strain>
    </source>
</reference>
<dbReference type="AlphaFoldDB" id="A0A840C415"/>
<dbReference type="EMBL" id="JACIEN010000003">
    <property type="protein sequence ID" value="MBB4018219.1"/>
    <property type="molecule type" value="Genomic_DNA"/>
</dbReference>
<evidence type="ECO:0000313" key="2">
    <source>
        <dbReference type="Proteomes" id="UP000577362"/>
    </source>
</evidence>
<accession>A0A840C415</accession>
<dbReference type="RefSeq" id="WP_183317214.1">
    <property type="nucleotide sequence ID" value="NZ_JACIEN010000003.1"/>
</dbReference>
<proteinExistence type="predicted"/>
<sequence length="99" mass="11112">MSDFLDIMRQHARLIVLRALAAEPNYSHNDGMLLDIAKSFSVDRGRDFLRNEIRWLENVGAVTVRELGGAWIVTATQRGVDHAERRIVLEGVRRPSAGG</sequence>
<comment type="caution">
    <text evidence="1">The sequence shown here is derived from an EMBL/GenBank/DDBJ whole genome shotgun (WGS) entry which is preliminary data.</text>
</comment>